<evidence type="ECO:0000313" key="2">
    <source>
        <dbReference type="EMBL" id="KAG8511516.1"/>
    </source>
</evidence>
<dbReference type="GO" id="GO:0000398">
    <property type="term" value="P:mRNA splicing, via spliceosome"/>
    <property type="evidence" value="ECO:0007669"/>
    <property type="project" value="InterPro"/>
</dbReference>
<protein>
    <submittedName>
        <fullName evidence="2">Splicing factor YJU2</fullName>
    </submittedName>
</protein>
<accession>A0A8J6A2B7</accession>
<reference evidence="2" key="1">
    <citation type="journal article" date="2021" name="Evol. Appl.">
        <title>The genome of the Pyrenean desman and the effects of bottlenecks and inbreeding on the genomic landscape of an endangered species.</title>
        <authorList>
            <person name="Escoda L."/>
            <person name="Castresana J."/>
        </authorList>
    </citation>
    <scope>NUCLEOTIDE SEQUENCE</scope>
    <source>
        <strain evidence="2">IBE-C5619</strain>
    </source>
</reference>
<feature type="compositionally biased region" description="Basic and acidic residues" evidence="1">
    <location>
        <begin position="15"/>
        <end position="26"/>
    </location>
</feature>
<dbReference type="PANTHER" id="PTHR12111:SF1">
    <property type="entry name" value="SPLICING FACTOR YJU2"/>
    <property type="match status" value="1"/>
</dbReference>
<feature type="region of interest" description="Disordered" evidence="1">
    <location>
        <begin position="1"/>
        <end position="26"/>
    </location>
</feature>
<dbReference type="Proteomes" id="UP000700334">
    <property type="component" value="Unassembled WGS sequence"/>
</dbReference>
<proteinExistence type="predicted"/>
<organism evidence="2 3">
    <name type="scientific">Galemys pyrenaicus</name>
    <name type="common">Iberian desman</name>
    <name type="synonym">Pyrenean desman</name>
    <dbReference type="NCBI Taxonomy" id="202257"/>
    <lineage>
        <taxon>Eukaryota</taxon>
        <taxon>Metazoa</taxon>
        <taxon>Chordata</taxon>
        <taxon>Craniata</taxon>
        <taxon>Vertebrata</taxon>
        <taxon>Euteleostomi</taxon>
        <taxon>Mammalia</taxon>
        <taxon>Eutheria</taxon>
        <taxon>Laurasiatheria</taxon>
        <taxon>Eulipotyphla</taxon>
        <taxon>Talpidae</taxon>
        <taxon>Galemys</taxon>
    </lineage>
</organism>
<dbReference type="InterPro" id="IPR007590">
    <property type="entry name" value="Saf4/Yju2"/>
</dbReference>
<dbReference type="GO" id="GO:0071006">
    <property type="term" value="C:U2-type catalytic step 1 spliceosome"/>
    <property type="evidence" value="ECO:0007669"/>
    <property type="project" value="TreeGrafter"/>
</dbReference>
<name>A0A8J6A2B7_GALPY</name>
<dbReference type="EMBL" id="JAGFMF010011830">
    <property type="protein sequence ID" value="KAG8511516.1"/>
    <property type="molecule type" value="Genomic_DNA"/>
</dbReference>
<dbReference type="AlphaFoldDB" id="A0A8J6A2B7"/>
<evidence type="ECO:0000313" key="3">
    <source>
        <dbReference type="Proteomes" id="UP000700334"/>
    </source>
</evidence>
<feature type="compositionally biased region" description="Polar residues" evidence="1">
    <location>
        <begin position="1"/>
        <end position="14"/>
    </location>
</feature>
<dbReference type="Pfam" id="PF04502">
    <property type="entry name" value="Saf4_Yju2"/>
    <property type="match status" value="1"/>
</dbReference>
<evidence type="ECO:0000256" key="1">
    <source>
        <dbReference type="SAM" id="MobiDB-lite"/>
    </source>
</evidence>
<dbReference type="PANTHER" id="PTHR12111">
    <property type="entry name" value="SPLICING FACTOR YJU2"/>
    <property type="match status" value="1"/>
</dbReference>
<dbReference type="OrthoDB" id="674963at2759"/>
<comment type="caution">
    <text evidence="2">The sequence shown here is derived from an EMBL/GenBank/DDBJ whole genome shotgun (WGS) entry which is preliminary data.</text>
</comment>
<keyword evidence="3" id="KW-1185">Reference proteome</keyword>
<sequence length="140" mass="16824">MQENFSSYNQTNHNYYKEEETSKEGKKLNTHRVQNKAYLTGPIFCFYIKCKHWRGEITFKTDPESTDYNMEHQIMQSQLRSTSGDAKLPKFLEEKRKGVQKQQKEKKWNNPLKVLKNRTKHSKQEMEVLENIQELKDLNH</sequence>
<gene>
    <name evidence="2" type="ORF">J0S82_008740</name>
</gene>